<evidence type="ECO:0000313" key="1">
    <source>
        <dbReference type="EMBL" id="MWG35073.1"/>
    </source>
</evidence>
<comment type="caution">
    <text evidence="1">The sequence shown here is derived from an EMBL/GenBank/DDBJ whole genome shotgun (WGS) entry which is preliminary data.</text>
</comment>
<proteinExistence type="predicted"/>
<reference evidence="1 2" key="1">
    <citation type="submission" date="2019-12" db="EMBL/GenBank/DDBJ databases">
        <title>Halocatena pleomorpha gen. nov. sp. nov., an extremely halophilic archaeon of family Halobacteriaceae isolated from saltpan soil.</title>
        <authorList>
            <person name="Pal Y."/>
            <person name="Verma A."/>
            <person name="Krishnamurthi S."/>
            <person name="Kumar P."/>
        </authorList>
    </citation>
    <scope>NUCLEOTIDE SEQUENCE [LARGE SCALE GENOMIC DNA]</scope>
    <source>
        <strain evidence="1 2">JCM 16495</strain>
    </source>
</reference>
<gene>
    <name evidence="1" type="ORF">GQS65_11340</name>
</gene>
<keyword evidence="2" id="KW-1185">Reference proteome</keyword>
<accession>A0A6B0GQY5</accession>
<dbReference type="AlphaFoldDB" id="A0A6B0GQY5"/>
<sequence length="140" mass="14364">MNDEDGSSRLPRRRLLTGVAAVGTTALAGCVTTGLSVSAPEVDESPVFDSFSIGSGVVWGSDAARVSATLTEQATTTRKVRELSAITASGSDAWTGTVAGGQTSVTMHLPVGTDLTVHAFDSSAEPVDAQPLRITGDRFP</sequence>
<protein>
    <submittedName>
        <fullName evidence="1">Uncharacterized protein</fullName>
    </submittedName>
</protein>
<organism evidence="1 2">
    <name type="scientific">Halomarina oriensis</name>
    <dbReference type="NCBI Taxonomy" id="671145"/>
    <lineage>
        <taxon>Archaea</taxon>
        <taxon>Methanobacteriati</taxon>
        <taxon>Methanobacteriota</taxon>
        <taxon>Stenosarchaea group</taxon>
        <taxon>Halobacteria</taxon>
        <taxon>Halobacteriales</taxon>
        <taxon>Natronomonadaceae</taxon>
        <taxon>Halomarina</taxon>
    </lineage>
</organism>
<evidence type="ECO:0000313" key="2">
    <source>
        <dbReference type="Proteomes" id="UP000451471"/>
    </source>
</evidence>
<dbReference type="Proteomes" id="UP000451471">
    <property type="component" value="Unassembled WGS sequence"/>
</dbReference>
<dbReference type="RefSeq" id="WP_158204762.1">
    <property type="nucleotide sequence ID" value="NZ_WSZK01000017.1"/>
</dbReference>
<name>A0A6B0GQY5_9EURY</name>
<dbReference type="PROSITE" id="PS51318">
    <property type="entry name" value="TAT"/>
    <property type="match status" value="1"/>
</dbReference>
<dbReference type="InterPro" id="IPR006311">
    <property type="entry name" value="TAT_signal"/>
</dbReference>
<dbReference type="EMBL" id="WSZK01000017">
    <property type="protein sequence ID" value="MWG35073.1"/>
    <property type="molecule type" value="Genomic_DNA"/>
</dbReference>